<dbReference type="OrthoDB" id="1303447at2759"/>
<gene>
    <name evidence="1" type="ORF">G2W53_028416</name>
</gene>
<evidence type="ECO:0000313" key="1">
    <source>
        <dbReference type="EMBL" id="KAF7814447.1"/>
    </source>
</evidence>
<dbReference type="AlphaFoldDB" id="A0A834W9Q2"/>
<sequence>MISRYDGPHSCASTAIAKDHPKLDSDMIAGEIASLVAEKVDIPISLVVETVKKARGFTVSYKKAWRGKQKAIARVYGSWVASYNKLTDNTGTGWQPPLGHNVLCIRHVASNLNSKFRNRAIRGTVDEGKPRVHRPWLSEEAGAIRLLNKDAATWIEKIPREKWVCAYDGGRHYDHMTTNLAECMNVVLKGSQINAEHVLCLELRDTIFTNLEIMRICKVTLRNEDLGEYEVEEPYNQQERMPGRHCTVYLSQRPMMHNPQALRPLGRPRSTRIRNEMDWKELGNKPKCSLCSVEEHTKKKCPNKKPMQPQMRPDVAPPNRAGEVLSPTNSSPRDEAAFVLAEKETENPFPGLLTDLTRADGNSILSPSHPCTNGELGVQNLAAFRNLHRPVSRQVEHERFHVAPNSPLGTANWARRQSRGPGWPVGPIHRRDKKILNSSLETANWDVNSAFIQKIVSESFRFKPIEQCSGFFINCV</sequence>
<comment type="caution">
    <text evidence="1">The sequence shown here is derived from an EMBL/GenBank/DDBJ whole genome shotgun (WGS) entry which is preliminary data.</text>
</comment>
<dbReference type="PANTHER" id="PTHR31973">
    <property type="entry name" value="POLYPROTEIN, PUTATIVE-RELATED"/>
    <property type="match status" value="1"/>
</dbReference>
<name>A0A834W9Q2_9FABA</name>
<accession>A0A834W9Q2</accession>
<organism evidence="1 2">
    <name type="scientific">Senna tora</name>
    <dbReference type="NCBI Taxonomy" id="362788"/>
    <lineage>
        <taxon>Eukaryota</taxon>
        <taxon>Viridiplantae</taxon>
        <taxon>Streptophyta</taxon>
        <taxon>Embryophyta</taxon>
        <taxon>Tracheophyta</taxon>
        <taxon>Spermatophyta</taxon>
        <taxon>Magnoliopsida</taxon>
        <taxon>eudicotyledons</taxon>
        <taxon>Gunneridae</taxon>
        <taxon>Pentapetalae</taxon>
        <taxon>rosids</taxon>
        <taxon>fabids</taxon>
        <taxon>Fabales</taxon>
        <taxon>Fabaceae</taxon>
        <taxon>Caesalpinioideae</taxon>
        <taxon>Cassia clade</taxon>
        <taxon>Senna</taxon>
    </lineage>
</organism>
<protein>
    <submittedName>
        <fullName evidence="1">Uncharacterized protein</fullName>
    </submittedName>
</protein>
<dbReference type="EMBL" id="JAAIUW010000009">
    <property type="protein sequence ID" value="KAF7814447.1"/>
    <property type="molecule type" value="Genomic_DNA"/>
</dbReference>
<keyword evidence="2" id="KW-1185">Reference proteome</keyword>
<dbReference type="Proteomes" id="UP000634136">
    <property type="component" value="Unassembled WGS sequence"/>
</dbReference>
<reference evidence="1" key="1">
    <citation type="submission" date="2020-09" db="EMBL/GenBank/DDBJ databases">
        <title>Genome-Enabled Discovery of Anthraquinone Biosynthesis in Senna tora.</title>
        <authorList>
            <person name="Kang S.-H."/>
            <person name="Pandey R.P."/>
            <person name="Lee C.-M."/>
            <person name="Sim J.-S."/>
            <person name="Jeong J.-T."/>
            <person name="Choi B.-S."/>
            <person name="Jung M."/>
            <person name="Ginzburg D."/>
            <person name="Zhao K."/>
            <person name="Won S.Y."/>
            <person name="Oh T.-J."/>
            <person name="Yu Y."/>
            <person name="Kim N.-H."/>
            <person name="Lee O.R."/>
            <person name="Lee T.-H."/>
            <person name="Bashyal P."/>
            <person name="Kim T.-S."/>
            <person name="Lee W.-H."/>
            <person name="Kawkins C."/>
            <person name="Kim C.-K."/>
            <person name="Kim J.S."/>
            <person name="Ahn B.O."/>
            <person name="Rhee S.Y."/>
            <person name="Sohng J.K."/>
        </authorList>
    </citation>
    <scope>NUCLEOTIDE SEQUENCE</scope>
    <source>
        <tissue evidence="1">Leaf</tissue>
    </source>
</reference>
<evidence type="ECO:0000313" key="2">
    <source>
        <dbReference type="Proteomes" id="UP000634136"/>
    </source>
</evidence>
<dbReference type="PANTHER" id="PTHR31973:SF195">
    <property type="entry name" value="MUDR FAMILY TRANSPOSASE"/>
    <property type="match status" value="1"/>
</dbReference>
<proteinExistence type="predicted"/>